<keyword evidence="2" id="KW-1185">Reference proteome</keyword>
<organism evidence="1 2">
    <name type="scientific">Maribacter algicola</name>
    <dbReference type="NCBI Taxonomy" id="2498892"/>
    <lineage>
        <taxon>Bacteria</taxon>
        <taxon>Pseudomonadati</taxon>
        <taxon>Bacteroidota</taxon>
        <taxon>Flavobacteriia</taxon>
        <taxon>Flavobacteriales</taxon>
        <taxon>Flavobacteriaceae</taxon>
        <taxon>Maribacter</taxon>
    </lineage>
</organism>
<accession>A0A3R8RQU4</accession>
<reference evidence="2" key="2">
    <citation type="submission" date="2018-12" db="EMBL/GenBank/DDBJ databases">
        <title>Maribacter lutimaris sp. nov., isolated from marine sediment.</title>
        <authorList>
            <person name="Kim K.K."/>
        </authorList>
    </citation>
    <scope>NUCLEOTIDE SEQUENCE [LARGE SCALE GENOMIC DNA]</scope>
    <source>
        <strain evidence="2">PoM-212</strain>
    </source>
</reference>
<protein>
    <submittedName>
        <fullName evidence="1">Uncharacterized protein</fullName>
    </submittedName>
</protein>
<comment type="caution">
    <text evidence="1">The sequence shown here is derived from an EMBL/GenBank/DDBJ whole genome shotgun (WGS) entry which is preliminary data.</text>
</comment>
<name>A0A3R8RQU4_9FLAO</name>
<evidence type="ECO:0000313" key="1">
    <source>
        <dbReference type="EMBL" id="RRQ50591.1"/>
    </source>
</evidence>
<proteinExistence type="predicted"/>
<evidence type="ECO:0000313" key="2">
    <source>
        <dbReference type="Proteomes" id="UP000286990"/>
    </source>
</evidence>
<reference evidence="2" key="1">
    <citation type="submission" date="2018-08" db="EMBL/GenBank/DDBJ databases">
        <authorList>
            <person name="Khan S.A."/>
            <person name="J S.E."/>
        </authorList>
    </citation>
    <scope>NUCLEOTIDE SEQUENCE [LARGE SCALE GENOMIC DNA]</scope>
    <source>
        <strain evidence="2">PoM-212</strain>
    </source>
</reference>
<gene>
    <name evidence="1" type="ORF">DZC72_08655</name>
</gene>
<sequence length="69" mass="8209">MFYFLGYHHREVFGYTVMSCHQGTIMLNKRARVMKEFKIIVRRILVVIIKITIQIEEGVIVLLKEIIND</sequence>
<dbReference type="EMBL" id="QUSX01000001">
    <property type="protein sequence ID" value="RRQ50591.1"/>
    <property type="molecule type" value="Genomic_DNA"/>
</dbReference>
<dbReference type="Proteomes" id="UP000286990">
    <property type="component" value="Unassembled WGS sequence"/>
</dbReference>
<dbReference type="AlphaFoldDB" id="A0A3R8RQU4"/>